<dbReference type="Gene3D" id="2.40.330.10">
    <property type="entry name" value="DNA-binding pseudobarrel domain"/>
    <property type="match status" value="1"/>
</dbReference>
<feature type="compositionally biased region" description="Polar residues" evidence="9">
    <location>
        <begin position="208"/>
        <end position="217"/>
    </location>
</feature>
<evidence type="ECO:0000256" key="8">
    <source>
        <dbReference type="ARBA" id="ARBA00023242"/>
    </source>
</evidence>
<keyword evidence="5" id="KW-0805">Transcription regulation</keyword>
<dbReference type="GO" id="GO:0008270">
    <property type="term" value="F:zinc ion binding"/>
    <property type="evidence" value="ECO:0007669"/>
    <property type="project" value="UniProtKB-KW"/>
</dbReference>
<reference evidence="11" key="1">
    <citation type="submission" date="2020-07" db="EMBL/GenBank/DDBJ databases">
        <title>Ethylene signaling mediates host invasion by parasitic plants.</title>
        <authorList>
            <person name="Yoshida S."/>
        </authorList>
    </citation>
    <scope>NUCLEOTIDE SEQUENCE</scope>
    <source>
        <strain evidence="11">Okayama</strain>
    </source>
</reference>
<organism evidence="11 12">
    <name type="scientific">Phtheirospermum japonicum</name>
    <dbReference type="NCBI Taxonomy" id="374723"/>
    <lineage>
        <taxon>Eukaryota</taxon>
        <taxon>Viridiplantae</taxon>
        <taxon>Streptophyta</taxon>
        <taxon>Embryophyta</taxon>
        <taxon>Tracheophyta</taxon>
        <taxon>Spermatophyta</taxon>
        <taxon>Magnoliopsida</taxon>
        <taxon>eudicotyledons</taxon>
        <taxon>Gunneridae</taxon>
        <taxon>Pentapetalae</taxon>
        <taxon>asterids</taxon>
        <taxon>lamiids</taxon>
        <taxon>Lamiales</taxon>
        <taxon>Orobanchaceae</taxon>
        <taxon>Orobanchaceae incertae sedis</taxon>
        <taxon>Phtheirospermum</taxon>
    </lineage>
</organism>
<dbReference type="Proteomes" id="UP000653305">
    <property type="component" value="Unassembled WGS sequence"/>
</dbReference>
<accession>A0A830B0H8</accession>
<dbReference type="InterPro" id="IPR015300">
    <property type="entry name" value="DNA-bd_pseudobarrel_sf"/>
</dbReference>
<dbReference type="GO" id="GO:0005634">
    <property type="term" value="C:nucleus"/>
    <property type="evidence" value="ECO:0007669"/>
    <property type="project" value="UniProtKB-SubCell"/>
</dbReference>
<feature type="domain" description="TF-B3" evidence="10">
    <location>
        <begin position="307"/>
        <end position="408"/>
    </location>
</feature>
<keyword evidence="7" id="KW-0804">Transcription</keyword>
<evidence type="ECO:0000256" key="1">
    <source>
        <dbReference type="ARBA" id="ARBA00004123"/>
    </source>
</evidence>
<feature type="compositionally biased region" description="Low complexity" evidence="9">
    <location>
        <begin position="252"/>
        <end position="262"/>
    </location>
</feature>
<keyword evidence="4" id="KW-0862">Zinc</keyword>
<evidence type="ECO:0000256" key="5">
    <source>
        <dbReference type="ARBA" id="ARBA00023015"/>
    </source>
</evidence>
<gene>
    <name evidence="11" type="ORF">PHJA_000196100</name>
</gene>
<comment type="subcellular location">
    <subcellularLocation>
        <location evidence="1">Nucleus</location>
    </subcellularLocation>
</comment>
<feature type="region of interest" description="Disordered" evidence="9">
    <location>
        <begin position="208"/>
        <end position="280"/>
    </location>
</feature>
<evidence type="ECO:0000256" key="2">
    <source>
        <dbReference type="ARBA" id="ARBA00022723"/>
    </source>
</evidence>
<dbReference type="InterPro" id="IPR057743">
    <property type="entry name" value="Zfn_VAL1-3_N"/>
</dbReference>
<dbReference type="SMART" id="SM01019">
    <property type="entry name" value="B3"/>
    <property type="match status" value="1"/>
</dbReference>
<feature type="region of interest" description="Disordered" evidence="9">
    <location>
        <begin position="159"/>
        <end position="185"/>
    </location>
</feature>
<keyword evidence="6" id="KW-0238">DNA-binding</keyword>
<dbReference type="InterPro" id="IPR003340">
    <property type="entry name" value="B3_DNA-bd"/>
</dbReference>
<dbReference type="EMBL" id="BMAC01000020">
    <property type="protein sequence ID" value="GFP80527.1"/>
    <property type="molecule type" value="Genomic_DNA"/>
</dbReference>
<name>A0A830B0H8_9LAMI</name>
<dbReference type="Pfam" id="PF25813">
    <property type="entry name" value="zf_VAL1_N"/>
    <property type="match status" value="1"/>
</dbReference>
<keyword evidence="3" id="KW-0863">Zinc-finger</keyword>
<dbReference type="CDD" id="cd10017">
    <property type="entry name" value="B3_DNA"/>
    <property type="match status" value="1"/>
</dbReference>
<dbReference type="AlphaFoldDB" id="A0A830B0H8"/>
<proteinExistence type="predicted"/>
<protein>
    <submittedName>
        <fullName evidence="11">B3 domain-containing transcription repressor val1</fullName>
    </submittedName>
</protein>
<dbReference type="OrthoDB" id="757982at2759"/>
<keyword evidence="12" id="KW-1185">Reference proteome</keyword>
<evidence type="ECO:0000256" key="4">
    <source>
        <dbReference type="ARBA" id="ARBA00022833"/>
    </source>
</evidence>
<dbReference type="FunFam" id="2.40.330.10:FF:000006">
    <property type="entry name" value="B3 domain-containing transcription repressor VAL1"/>
    <property type="match status" value="1"/>
</dbReference>
<dbReference type="SUPFAM" id="SSF101936">
    <property type="entry name" value="DNA-binding pseudobarrel domain"/>
    <property type="match status" value="1"/>
</dbReference>
<evidence type="ECO:0000259" key="10">
    <source>
        <dbReference type="PROSITE" id="PS50863"/>
    </source>
</evidence>
<feature type="compositionally biased region" description="Polar residues" evidence="9">
    <location>
        <begin position="168"/>
        <end position="185"/>
    </location>
</feature>
<dbReference type="Pfam" id="PF02362">
    <property type="entry name" value="B3"/>
    <property type="match status" value="1"/>
</dbReference>
<evidence type="ECO:0000256" key="7">
    <source>
        <dbReference type="ARBA" id="ARBA00023163"/>
    </source>
</evidence>
<evidence type="ECO:0000313" key="12">
    <source>
        <dbReference type="Proteomes" id="UP000653305"/>
    </source>
</evidence>
<dbReference type="GO" id="GO:0003677">
    <property type="term" value="F:DNA binding"/>
    <property type="evidence" value="ECO:0007669"/>
    <property type="project" value="UniProtKB-KW"/>
</dbReference>
<dbReference type="PANTHER" id="PTHR46245">
    <property type="entry name" value="B3 DOMAIN-CONTAINING PROTEIN OS07G0563300"/>
    <property type="match status" value="1"/>
</dbReference>
<evidence type="ECO:0000256" key="9">
    <source>
        <dbReference type="SAM" id="MobiDB-lite"/>
    </source>
</evidence>
<dbReference type="PANTHER" id="PTHR46245:SF3">
    <property type="entry name" value="B3 DOMAIN-CONTAINING TRANSCRIPTION REPRESSOR VAL1"/>
    <property type="match status" value="1"/>
</dbReference>
<evidence type="ECO:0000313" key="11">
    <source>
        <dbReference type="EMBL" id="GFP80527.1"/>
    </source>
</evidence>
<sequence length="431" mass="47182">MGSKNCMNEVCRATTSSDCKKGWSLKSGGFASLCYNCGSAYENSIFCETFHSEDSGWRACRICGKMVHCGCVASRHLHEYMDFGGVACISCAKCLEIHSMQAMQIPSNGAFVTKSIIRDPQPIVSENRIDENKFSTERLLQLTKSIGVNDVTSAFEQLKRDDSMLKTPENTPMQSSSSSAFANNNIRPKQGAMSESLSHPSLNFTLTTTPLAGSSSAPPFHGGVVEGSEQGKGSLQRTRHIVAKPPKPSPGAGPESSKGSSSQIRVPRPPAEGRGRSQLLPRYWPRITDQELQQLSGDLNSTIVPLFEKILSASDAGRIGRLVLPKACAEAYFPTINQSEGIPIKIQDIKGKEWTFQFRFWPNNNSRMYVLEGVTPCIQSMQVQAGDTVIFSRRDPGGQLVIGCRKATNNYDVQVCNFRHCPSSSSLLLFF</sequence>
<keyword evidence="8" id="KW-0539">Nucleus</keyword>
<dbReference type="GO" id="GO:0006355">
    <property type="term" value="P:regulation of DNA-templated transcription"/>
    <property type="evidence" value="ECO:0007669"/>
    <property type="project" value="UniProtKB-ARBA"/>
</dbReference>
<evidence type="ECO:0000256" key="3">
    <source>
        <dbReference type="ARBA" id="ARBA00022771"/>
    </source>
</evidence>
<dbReference type="PROSITE" id="PS50863">
    <property type="entry name" value="B3"/>
    <property type="match status" value="1"/>
</dbReference>
<keyword evidence="2" id="KW-0479">Metal-binding</keyword>
<comment type="caution">
    <text evidence="11">The sequence shown here is derived from an EMBL/GenBank/DDBJ whole genome shotgun (WGS) entry which is preliminary data.</text>
</comment>
<evidence type="ECO:0000256" key="6">
    <source>
        <dbReference type="ARBA" id="ARBA00023125"/>
    </source>
</evidence>